<keyword evidence="3" id="KW-1185">Reference proteome</keyword>
<dbReference type="SUPFAM" id="SSF47336">
    <property type="entry name" value="ACP-like"/>
    <property type="match status" value="1"/>
</dbReference>
<dbReference type="InterPro" id="IPR009081">
    <property type="entry name" value="PP-bd_ACP"/>
</dbReference>
<feature type="domain" description="Carrier" evidence="1">
    <location>
        <begin position="5"/>
        <end position="66"/>
    </location>
</feature>
<name>A0A1M7MT33_9FLAO</name>
<evidence type="ECO:0000313" key="2">
    <source>
        <dbReference type="EMBL" id="SHM94165.1"/>
    </source>
</evidence>
<dbReference type="Proteomes" id="UP000184092">
    <property type="component" value="Unassembled WGS sequence"/>
</dbReference>
<dbReference type="RefSeq" id="WP_073209606.1">
    <property type="nucleotide sequence ID" value="NZ_FRCL01000009.1"/>
</dbReference>
<reference evidence="3" key="1">
    <citation type="submission" date="2016-11" db="EMBL/GenBank/DDBJ databases">
        <authorList>
            <person name="Varghese N."/>
            <person name="Submissions S."/>
        </authorList>
    </citation>
    <scope>NUCLEOTIDE SEQUENCE [LARGE SCALE GENOMIC DNA]</scope>
    <source>
        <strain evidence="3">CGMCC 1.2749</strain>
    </source>
</reference>
<dbReference type="STRING" id="178356.SAMN05216269_10937"/>
<gene>
    <name evidence="2" type="ORF">SAMN05216269_10937</name>
</gene>
<accession>A0A1M7MT33</accession>
<dbReference type="InterPro" id="IPR036736">
    <property type="entry name" value="ACP-like_sf"/>
</dbReference>
<evidence type="ECO:0000259" key="1">
    <source>
        <dbReference type="Pfam" id="PF00550"/>
    </source>
</evidence>
<dbReference type="AlphaFoldDB" id="A0A1M7MT33"/>
<organism evidence="2 3">
    <name type="scientific">Flavobacterium xinjiangense</name>
    <dbReference type="NCBI Taxonomy" id="178356"/>
    <lineage>
        <taxon>Bacteria</taxon>
        <taxon>Pseudomonadati</taxon>
        <taxon>Bacteroidota</taxon>
        <taxon>Flavobacteriia</taxon>
        <taxon>Flavobacteriales</taxon>
        <taxon>Flavobacteriaceae</taxon>
        <taxon>Flavobacterium</taxon>
    </lineage>
</organism>
<proteinExistence type="predicted"/>
<evidence type="ECO:0000313" key="3">
    <source>
        <dbReference type="Proteomes" id="UP000184092"/>
    </source>
</evidence>
<dbReference type="OrthoDB" id="675004at2"/>
<dbReference type="Gene3D" id="1.10.1200.10">
    <property type="entry name" value="ACP-like"/>
    <property type="match status" value="1"/>
</dbReference>
<protein>
    <submittedName>
        <fullName evidence="2">Phosphopantetheine attachment site</fullName>
    </submittedName>
</protein>
<dbReference type="Pfam" id="PF00550">
    <property type="entry name" value="PP-binding"/>
    <property type="match status" value="1"/>
</dbReference>
<sequence length="72" mass="8384">MEDFLDAFVEILDDTDRSILLAETIYKDLDEWDSMTALMLIAMFDEKYEKKITGNDIKEATTLNDLYLIALK</sequence>
<dbReference type="EMBL" id="FRCL01000009">
    <property type="protein sequence ID" value="SHM94165.1"/>
    <property type="molecule type" value="Genomic_DNA"/>
</dbReference>